<keyword evidence="3" id="KW-1185">Reference proteome</keyword>
<dbReference type="InterPro" id="IPR035985">
    <property type="entry name" value="Ubiquitin-activating_enz"/>
</dbReference>
<sequence>MYPLLKPALRHGWRDRETVQFGVAPAHAMVLGPVDAATGDFLELLDGTRSLPLLREEARRLGLPEGAADALVDRLVTAGLLDDPAGGGEPAAAVRGSRGWDRVRPDVAALSLVHPAPGAGIRAMGVRRETWVRVRGAGRVGAAVAAVLSASGVGRVEVTDGGCVEPADVAPAGLAPDQIGERREAAAGRLVRRASPWGRTRRVTDGDRAGPALVVLAPRDGLAAYAPDPAEAAPLLAAGVPHLYTGVVEGTGVVGPLVLPGVTPCAGCLAAHRADREPYWGRLLAQWRSGRRRGPAACDTALATMVTGLTAAHALIFLDGRLPASAGARLEPALPALTCTPLHIEAHPECPCGAAGSSKEGYPSAPEASHVTMAG</sequence>
<dbReference type="RefSeq" id="WP_197990239.1">
    <property type="nucleotide sequence ID" value="NZ_JACYXC010000001.1"/>
</dbReference>
<protein>
    <submittedName>
        <fullName evidence="2">ThiF family adenylyltransferase</fullName>
    </submittedName>
</protein>
<dbReference type="Gene3D" id="3.40.50.720">
    <property type="entry name" value="NAD(P)-binding Rossmann-like Domain"/>
    <property type="match status" value="1"/>
</dbReference>
<keyword evidence="2" id="KW-0808">Transferase</keyword>
<feature type="domain" description="THIF-type NAD/FAD binding fold" evidence="1">
    <location>
        <begin position="130"/>
        <end position="352"/>
    </location>
</feature>
<evidence type="ECO:0000313" key="2">
    <source>
        <dbReference type="EMBL" id="MBH5336884.1"/>
    </source>
</evidence>
<accession>A0ABS0NNV5</accession>
<evidence type="ECO:0000259" key="1">
    <source>
        <dbReference type="Pfam" id="PF00899"/>
    </source>
</evidence>
<dbReference type="EMBL" id="JACYXC010000001">
    <property type="protein sequence ID" value="MBH5336884.1"/>
    <property type="molecule type" value="Genomic_DNA"/>
</dbReference>
<comment type="caution">
    <text evidence="2">The sequence shown here is derived from an EMBL/GenBank/DDBJ whole genome shotgun (WGS) entry which is preliminary data.</text>
</comment>
<organism evidence="2 3">
    <name type="scientific">Streptomyces pactum</name>
    <dbReference type="NCBI Taxonomy" id="68249"/>
    <lineage>
        <taxon>Bacteria</taxon>
        <taxon>Bacillati</taxon>
        <taxon>Actinomycetota</taxon>
        <taxon>Actinomycetes</taxon>
        <taxon>Kitasatosporales</taxon>
        <taxon>Streptomycetaceae</taxon>
        <taxon>Streptomyces</taxon>
    </lineage>
</organism>
<proteinExistence type="predicted"/>
<dbReference type="Proteomes" id="UP000807371">
    <property type="component" value="Unassembled WGS sequence"/>
</dbReference>
<dbReference type="GO" id="GO:0016779">
    <property type="term" value="F:nucleotidyltransferase activity"/>
    <property type="evidence" value="ECO:0007669"/>
    <property type="project" value="UniProtKB-KW"/>
</dbReference>
<dbReference type="Pfam" id="PF00899">
    <property type="entry name" value="ThiF"/>
    <property type="match status" value="1"/>
</dbReference>
<evidence type="ECO:0000313" key="3">
    <source>
        <dbReference type="Proteomes" id="UP000807371"/>
    </source>
</evidence>
<reference evidence="2 3" key="1">
    <citation type="submission" date="2020-09" db="EMBL/GenBank/DDBJ databases">
        <title>Biosynthesis of the nuclear factor of activated T cells inhibitor NFAT-133 and its congeners in Streptomyces pactum.</title>
        <authorList>
            <person name="Zhou W."/>
            <person name="Posri P."/>
            <person name="Abugrain M.E."/>
            <person name="Weisberg A.J."/>
            <person name="Chang J.H."/>
            <person name="Mahmud T."/>
        </authorList>
    </citation>
    <scope>NUCLEOTIDE SEQUENCE [LARGE SCALE GENOMIC DNA]</scope>
    <source>
        <strain evidence="2 3">ATCC 27456</strain>
    </source>
</reference>
<gene>
    <name evidence="2" type="ORF">IHE55_19780</name>
</gene>
<dbReference type="SUPFAM" id="SSF69572">
    <property type="entry name" value="Activating enzymes of the ubiquitin-like proteins"/>
    <property type="match status" value="1"/>
</dbReference>
<dbReference type="InterPro" id="IPR000594">
    <property type="entry name" value="ThiF_NAD_FAD-bd"/>
</dbReference>
<keyword evidence="2" id="KW-0548">Nucleotidyltransferase</keyword>
<name>A0ABS0NNV5_9ACTN</name>